<dbReference type="AlphaFoldDB" id="A0A9D2NV72"/>
<protein>
    <submittedName>
        <fullName evidence="2">Uncharacterized protein</fullName>
    </submittedName>
</protein>
<dbReference type="NCBIfam" id="NF041770">
    <property type="entry name" value="CFI_box_CTERM"/>
    <property type="match status" value="1"/>
</dbReference>
<name>A0A9D2NV72_9FIRM</name>
<proteinExistence type="predicted"/>
<reference evidence="2" key="1">
    <citation type="journal article" date="2021" name="PeerJ">
        <title>Extensive microbial diversity within the chicken gut microbiome revealed by metagenomics and culture.</title>
        <authorList>
            <person name="Gilroy R."/>
            <person name="Ravi A."/>
            <person name="Getino M."/>
            <person name="Pursley I."/>
            <person name="Horton D.L."/>
            <person name="Alikhan N.F."/>
            <person name="Baker D."/>
            <person name="Gharbi K."/>
            <person name="Hall N."/>
            <person name="Watson M."/>
            <person name="Adriaenssens E.M."/>
            <person name="Foster-Nyarko E."/>
            <person name="Jarju S."/>
            <person name="Secka A."/>
            <person name="Antonio M."/>
            <person name="Oren A."/>
            <person name="Chaudhuri R.R."/>
            <person name="La Ragione R."/>
            <person name="Hildebrand F."/>
            <person name="Pallen M.J."/>
        </authorList>
    </citation>
    <scope>NUCLEOTIDE SEQUENCE</scope>
    <source>
        <strain evidence="2">ChiGjej1B1-1692</strain>
    </source>
</reference>
<comment type="caution">
    <text evidence="2">The sequence shown here is derived from an EMBL/GenBank/DDBJ whole genome shotgun (WGS) entry which is preliminary data.</text>
</comment>
<reference evidence="2" key="2">
    <citation type="submission" date="2021-04" db="EMBL/GenBank/DDBJ databases">
        <authorList>
            <person name="Gilroy R."/>
        </authorList>
    </citation>
    <scope>NUCLEOTIDE SEQUENCE</scope>
    <source>
        <strain evidence="2">ChiGjej1B1-1692</strain>
    </source>
</reference>
<dbReference type="InterPro" id="IPR049886">
    <property type="entry name" value="CFI_box_CTERM_dom"/>
</dbReference>
<sequence length="250" mass="29340">MEINVLKEQMITLYKETMTYKFDKETYESEIEKLKKKYRDLLNDIAEACESSEEIPGELISCIPDYVSEELRTAGSKRKKELAALDHKLNMVSFFMPLIGEAPSDRAKELTRQTADAWNKKMPGNKIGHSTYESINGGFRRGLSCYISTAVYRSLNKPDDCYELTTLRKYRDTYLMESEEGREIVKEYYNIAPTIVKRIGRRENADEIYHGIWDSYLEPCIRLIETDKKEECRDLYITMVRTLEKEYLYS</sequence>
<evidence type="ECO:0000256" key="1">
    <source>
        <dbReference type="SAM" id="Coils"/>
    </source>
</evidence>
<organism evidence="2 3">
    <name type="scientific">Candidatus Mediterraneibacter faecigallinarum</name>
    <dbReference type="NCBI Taxonomy" id="2838669"/>
    <lineage>
        <taxon>Bacteria</taxon>
        <taxon>Bacillati</taxon>
        <taxon>Bacillota</taxon>
        <taxon>Clostridia</taxon>
        <taxon>Lachnospirales</taxon>
        <taxon>Lachnospiraceae</taxon>
        <taxon>Mediterraneibacter</taxon>
    </lineage>
</organism>
<keyword evidence="1" id="KW-0175">Coiled coil</keyword>
<evidence type="ECO:0000313" key="3">
    <source>
        <dbReference type="Proteomes" id="UP000823894"/>
    </source>
</evidence>
<dbReference type="EMBL" id="DWWK01000010">
    <property type="protein sequence ID" value="HJC37584.1"/>
    <property type="molecule type" value="Genomic_DNA"/>
</dbReference>
<evidence type="ECO:0000313" key="2">
    <source>
        <dbReference type="EMBL" id="HJC37584.1"/>
    </source>
</evidence>
<feature type="coiled-coil region" evidence="1">
    <location>
        <begin position="24"/>
        <end position="51"/>
    </location>
</feature>
<gene>
    <name evidence="2" type="ORF">H9757_00740</name>
</gene>
<dbReference type="Proteomes" id="UP000823894">
    <property type="component" value="Unassembled WGS sequence"/>
</dbReference>
<accession>A0A9D2NV72</accession>